<evidence type="ECO:0000313" key="2">
    <source>
        <dbReference type="EMBL" id="MDN3243710.1"/>
    </source>
</evidence>
<sequence length="102" mass="11315">MHDFPMNATFGAHLKEGMGLRSSVHHSECGVLTVGTWREDNWELSLFGSPASLRKLAEALHQLADATERDVNRQRTLDNAPAIRRSKFVLEGEATTEIKLAA</sequence>
<evidence type="ECO:0000313" key="1">
    <source>
        <dbReference type="EMBL" id="MDN3241821.1"/>
    </source>
</evidence>
<protein>
    <submittedName>
        <fullName evidence="1">Uncharacterized protein</fullName>
    </submittedName>
</protein>
<evidence type="ECO:0000313" key="3">
    <source>
        <dbReference type="Proteomes" id="UP001171902"/>
    </source>
</evidence>
<proteinExistence type="predicted"/>
<dbReference type="Proteomes" id="UP001171902">
    <property type="component" value="Unassembled WGS sequence"/>
</dbReference>
<reference evidence="1" key="1">
    <citation type="submission" date="2023-06" db="EMBL/GenBank/DDBJ databases">
        <title>Gycomyces niveus sp.nov., a novel actinomycete isolated from soil in Shouguang.</title>
        <authorList>
            <person name="Yang X."/>
            <person name="Zhao J."/>
        </authorList>
    </citation>
    <scope>NUCLEOTIDE SEQUENCE</scope>
    <source>
        <strain evidence="1">NEAU C2</strain>
    </source>
</reference>
<accession>A0ABT7YT58</accession>
<organism evidence="1 3">
    <name type="scientific">Glycomyces tritici</name>
    <dbReference type="NCBI Taxonomy" id="2665176"/>
    <lineage>
        <taxon>Bacteria</taxon>
        <taxon>Bacillati</taxon>
        <taxon>Actinomycetota</taxon>
        <taxon>Actinomycetes</taxon>
        <taxon>Glycomycetales</taxon>
        <taxon>Glycomycetaceae</taxon>
        <taxon>Glycomyces</taxon>
    </lineage>
</organism>
<dbReference type="RefSeq" id="WP_289958729.1">
    <property type="nucleotide sequence ID" value="NZ_JAUEMJ010000006.1"/>
</dbReference>
<gene>
    <name evidence="1" type="ORF">QWI33_19000</name>
    <name evidence="2" type="ORF">QWI33_28630</name>
</gene>
<comment type="caution">
    <text evidence="1">The sequence shown here is derived from an EMBL/GenBank/DDBJ whole genome shotgun (WGS) entry which is preliminary data.</text>
</comment>
<dbReference type="EMBL" id="JAUEMJ010000006">
    <property type="protein sequence ID" value="MDN3241821.1"/>
    <property type="molecule type" value="Genomic_DNA"/>
</dbReference>
<dbReference type="EMBL" id="JAUEMJ010000016">
    <property type="protein sequence ID" value="MDN3243710.1"/>
    <property type="molecule type" value="Genomic_DNA"/>
</dbReference>
<name>A0ABT7YT58_9ACTN</name>
<keyword evidence="3" id="KW-1185">Reference proteome</keyword>